<feature type="repeat" description="WD" evidence="3">
    <location>
        <begin position="158"/>
        <end position="199"/>
    </location>
</feature>
<reference evidence="4" key="2">
    <citation type="submission" date="2011-06" db="UniProtKB">
        <authorList>
            <consortium name="Ensembl"/>
        </authorList>
    </citation>
    <scope>IDENTIFICATION</scope>
</reference>
<dbReference type="InterPro" id="IPR001680">
    <property type="entry name" value="WD40_rpt"/>
</dbReference>
<dbReference type="PANTHER" id="PTHR19857:SF24">
    <property type="entry name" value="PROTEASOMAL ATPASE-ASSOCIATED FACTOR 1-LIKE ISOFORM X2"/>
    <property type="match status" value="1"/>
</dbReference>
<dbReference type="InParanoid" id="F6QNR2"/>
<dbReference type="AlphaFoldDB" id="F6QNR2"/>
<organism evidence="4">
    <name type="scientific">Xenopus tropicalis</name>
    <name type="common">Western clawed frog</name>
    <name type="synonym">Silurana tropicalis</name>
    <dbReference type="NCBI Taxonomy" id="8364"/>
    <lineage>
        <taxon>Eukaryota</taxon>
        <taxon>Metazoa</taxon>
        <taxon>Chordata</taxon>
        <taxon>Craniata</taxon>
        <taxon>Vertebrata</taxon>
        <taxon>Euteleostomi</taxon>
        <taxon>Amphibia</taxon>
        <taxon>Batrachia</taxon>
        <taxon>Anura</taxon>
        <taxon>Pipoidea</taxon>
        <taxon>Pipidae</taxon>
        <taxon>Xenopodinae</taxon>
        <taxon>Xenopus</taxon>
        <taxon>Silurana</taxon>
    </lineage>
</organism>
<dbReference type="PANTHER" id="PTHR19857">
    <property type="entry name" value="MITOCHONDRIAL DIVISION PROTEIN 1-RELATED"/>
    <property type="match status" value="1"/>
</dbReference>
<evidence type="ECO:0000256" key="1">
    <source>
        <dbReference type="ARBA" id="ARBA00022574"/>
    </source>
</evidence>
<dbReference type="GeneTree" id="ENSGT00390000005948"/>
<dbReference type="PROSITE" id="PS50294">
    <property type="entry name" value="WD_REPEATS_REGION"/>
    <property type="match status" value="2"/>
</dbReference>
<dbReference type="InterPro" id="IPR051179">
    <property type="entry name" value="WD_repeat_multifunction"/>
</dbReference>
<keyword evidence="1 3" id="KW-0853">WD repeat</keyword>
<name>F6QNR2_XENTR</name>
<protein>
    <submittedName>
        <fullName evidence="4">Uncharacterized protein</fullName>
    </submittedName>
</protein>
<dbReference type="PROSITE" id="PS50082">
    <property type="entry name" value="WD_REPEATS_2"/>
    <property type="match status" value="3"/>
</dbReference>
<feature type="repeat" description="WD" evidence="3">
    <location>
        <begin position="200"/>
        <end position="241"/>
    </location>
</feature>
<sequence>MKYLYIIFLCYTGESADRIIPPKSPILQYQTVQGQNMDSHRIIREAEGEVWVSCKIPGKPTIRGSLTSKGISSDEVPEVTASEEFVVQEVTKNRITVSCPEENISCTFLSPYASFSHIHEKNVSYLDISSGGDLGVSSSTDQTFKVWETHNTEVKSVLEGHTRDVFSCKFFPSGQEVLSGGLDSLVKVWSVNDGSCLATMKGHRGSILDIAVVADGQNVISSGQDGTARLWDSAQGACIAVVDDSYSPINAIAVAEVGNAVNLGSPKETPSNREVGTEGKLVVLAREDKSLEGVSLHSRQSVFDFEGSDAFNCCTFISSVGVLAGGLDGNIIHVDIRNPKSAVETVSWSETPVLSLVPFRDTYVASYGNGTCYIPLKGSEQVLQLTGPNRQPVFQVAAWKKLVYTCCRDGFIRKYEIPDLG</sequence>
<accession>F6QNR2</accession>
<dbReference type="eggNOG" id="KOG0266">
    <property type="taxonomic scope" value="Eukaryota"/>
</dbReference>
<dbReference type="InterPro" id="IPR020472">
    <property type="entry name" value="WD40_PAC1"/>
</dbReference>
<evidence type="ECO:0000256" key="2">
    <source>
        <dbReference type="ARBA" id="ARBA00022737"/>
    </source>
</evidence>
<evidence type="ECO:0000256" key="3">
    <source>
        <dbReference type="PROSITE-ProRule" id="PRU00221"/>
    </source>
</evidence>
<proteinExistence type="predicted"/>
<dbReference type="Ensembl" id="ENSXETT00000030844">
    <property type="protein sequence ID" value="ENSXETP00000030844"/>
    <property type="gene ID" value="ENSXETG00000037050"/>
</dbReference>
<dbReference type="SMART" id="SM00320">
    <property type="entry name" value="WD40"/>
    <property type="match status" value="5"/>
</dbReference>
<feature type="repeat" description="WD" evidence="3">
    <location>
        <begin position="116"/>
        <end position="157"/>
    </location>
</feature>
<reference evidence="4" key="1">
    <citation type="journal article" date="2010" name="Science">
        <title>The genome of the Western clawed frog Xenopus tropicalis.</title>
        <authorList>
            <person name="Hellsten U."/>
            <person name="Harland R.M."/>
            <person name="Gilchrist M.J."/>
            <person name="Hendrix D."/>
            <person name="Jurka J."/>
            <person name="Kapitonov V."/>
            <person name="Ovcharenko I."/>
            <person name="Putnam N.H."/>
            <person name="Shu S."/>
            <person name="Taher L."/>
            <person name="Blitz I.L."/>
            <person name="Blumberg B."/>
            <person name="Dichmann D.S."/>
            <person name="Dubchak I."/>
            <person name="Amaya E."/>
            <person name="Detter J.C."/>
            <person name="Fletcher R."/>
            <person name="Gerhard D.S."/>
            <person name="Goodstein D."/>
            <person name="Graves T."/>
            <person name="Grigoriev I.V."/>
            <person name="Grimwood J."/>
            <person name="Kawashima T."/>
            <person name="Lindquist E."/>
            <person name="Lucas S.M."/>
            <person name="Mead P.E."/>
            <person name="Mitros T."/>
            <person name="Ogino H."/>
            <person name="Ohta Y."/>
            <person name="Poliakov A.V."/>
            <person name="Pollet N."/>
            <person name="Robert J."/>
            <person name="Salamov A."/>
            <person name="Sater A.K."/>
            <person name="Schmutz J."/>
            <person name="Terry A."/>
            <person name="Vize P.D."/>
            <person name="Warren W.C."/>
            <person name="Wells D."/>
            <person name="Wills A."/>
            <person name="Wilson R.K."/>
            <person name="Zimmerman L.B."/>
            <person name="Zorn A.M."/>
            <person name="Grainger R."/>
            <person name="Grammer T."/>
            <person name="Khokha M.K."/>
            <person name="Richardson P.M."/>
            <person name="Rokhsar D.S."/>
        </authorList>
    </citation>
    <scope>NUCLEOTIDE SEQUENCE [LARGE SCALE GENOMIC DNA]</scope>
    <source>
        <strain evidence="4">Nigerian</strain>
    </source>
</reference>
<dbReference type="FunFam" id="2.130.10.10:FF:000181">
    <property type="entry name" value="Proteasomal ATPase associated factor 1"/>
    <property type="match status" value="1"/>
</dbReference>
<dbReference type="Pfam" id="PF00400">
    <property type="entry name" value="WD40"/>
    <property type="match status" value="3"/>
</dbReference>
<dbReference type="SUPFAM" id="SSF50978">
    <property type="entry name" value="WD40 repeat-like"/>
    <property type="match status" value="1"/>
</dbReference>
<dbReference type="Bgee" id="ENSXETG00000037050">
    <property type="expression patterns" value="Expressed in brain and 10 other cell types or tissues"/>
</dbReference>
<dbReference type="PRINTS" id="PR00320">
    <property type="entry name" value="GPROTEINBRPT"/>
</dbReference>
<keyword evidence="2" id="KW-0677">Repeat</keyword>
<dbReference type="Gene3D" id="2.130.10.10">
    <property type="entry name" value="YVTN repeat-like/Quinoprotein amine dehydrogenase"/>
    <property type="match status" value="2"/>
</dbReference>
<evidence type="ECO:0000313" key="4">
    <source>
        <dbReference type="Ensembl" id="ENSXETP00000030844"/>
    </source>
</evidence>
<dbReference type="InterPro" id="IPR015943">
    <property type="entry name" value="WD40/YVTN_repeat-like_dom_sf"/>
</dbReference>
<dbReference type="InterPro" id="IPR036322">
    <property type="entry name" value="WD40_repeat_dom_sf"/>
</dbReference>